<gene>
    <name evidence="3" type="ORF">H1D24_38720</name>
</gene>
<dbReference type="Proteomes" id="UP000545761">
    <property type="component" value="Unassembled WGS sequence"/>
</dbReference>
<feature type="region of interest" description="Disordered" evidence="1">
    <location>
        <begin position="198"/>
        <end position="221"/>
    </location>
</feature>
<evidence type="ECO:0000313" key="4">
    <source>
        <dbReference type="Proteomes" id="UP000545761"/>
    </source>
</evidence>
<sequence length="221" mass="22848">MSQEKPPLPRRSGPRRRKFTFLPAWWPLVLFILIGVAGGASYSARVAPEYAATTYVVVVPAKGSDPATALGFAQAYGRLSTSTSILAYAQTADGVPDKLPARQVQAQTSPDSPVIEITGTSTSRDEAANIANAVADSLMHSGNAAAKDTGVRLVDFSAAIAPAKPVSPSLPVDIAVGGCAGGVIGALVLLVRPRREQWTASTPVPAPARSGEPAAKAKEHI</sequence>
<comment type="caution">
    <text evidence="3">The sequence shown here is derived from an EMBL/GenBank/DDBJ whole genome shotgun (WGS) entry which is preliminary data.</text>
</comment>
<evidence type="ECO:0000313" key="3">
    <source>
        <dbReference type="EMBL" id="MBA2951529.1"/>
    </source>
</evidence>
<evidence type="ECO:0000256" key="1">
    <source>
        <dbReference type="SAM" id="MobiDB-lite"/>
    </source>
</evidence>
<keyword evidence="2" id="KW-0812">Transmembrane</keyword>
<keyword evidence="2" id="KW-1133">Transmembrane helix</keyword>
<organism evidence="3 4">
    <name type="scientific">Streptomyces himalayensis subsp. himalayensis</name>
    <dbReference type="NCBI Taxonomy" id="2756131"/>
    <lineage>
        <taxon>Bacteria</taxon>
        <taxon>Bacillati</taxon>
        <taxon>Actinomycetota</taxon>
        <taxon>Actinomycetes</taxon>
        <taxon>Kitasatosporales</taxon>
        <taxon>Streptomycetaceae</taxon>
        <taxon>Streptomyces</taxon>
        <taxon>Streptomyces himalayensis</taxon>
    </lineage>
</organism>
<accession>A0A7W0IDR7</accession>
<dbReference type="AlphaFoldDB" id="A0A7W0IDR7"/>
<reference evidence="3 4" key="1">
    <citation type="submission" date="2020-07" db="EMBL/GenBank/DDBJ databases">
        <title>Streptomyces isolated from Indian soil.</title>
        <authorList>
            <person name="Mandal S."/>
            <person name="Maiti P.K."/>
        </authorList>
    </citation>
    <scope>NUCLEOTIDE SEQUENCE [LARGE SCALE GENOMIC DNA]</scope>
    <source>
        <strain evidence="3 4">PSKA28</strain>
    </source>
</reference>
<feature type="transmembrane region" description="Helical" evidence="2">
    <location>
        <begin position="174"/>
        <end position="191"/>
    </location>
</feature>
<protein>
    <submittedName>
        <fullName evidence="3">Lipopolysaccharide biosynthesis protein</fullName>
    </submittedName>
</protein>
<dbReference type="EMBL" id="JACEHE010000048">
    <property type="protein sequence ID" value="MBA2951529.1"/>
    <property type="molecule type" value="Genomic_DNA"/>
</dbReference>
<keyword evidence="2" id="KW-0472">Membrane</keyword>
<feature type="transmembrane region" description="Helical" evidence="2">
    <location>
        <begin position="21"/>
        <end position="42"/>
    </location>
</feature>
<evidence type="ECO:0000256" key="2">
    <source>
        <dbReference type="SAM" id="Phobius"/>
    </source>
</evidence>
<proteinExistence type="predicted"/>
<name>A0A7W0IDR7_9ACTN</name>